<dbReference type="EMBL" id="KN834848">
    <property type="protein sequence ID" value="KIK52149.1"/>
    <property type="molecule type" value="Genomic_DNA"/>
</dbReference>
<dbReference type="Pfam" id="PF15405">
    <property type="entry name" value="PH_5"/>
    <property type="match status" value="1"/>
</dbReference>
<dbReference type="PROSITE" id="PS50219">
    <property type="entry name" value="CNH"/>
    <property type="match status" value="1"/>
</dbReference>
<name>A0A0D0BR80_9AGAR</name>
<reference evidence="4 5" key="1">
    <citation type="submission" date="2014-04" db="EMBL/GenBank/DDBJ databases">
        <title>Evolutionary Origins and Diversification of the Mycorrhizal Mutualists.</title>
        <authorList>
            <consortium name="DOE Joint Genome Institute"/>
            <consortium name="Mycorrhizal Genomics Consortium"/>
            <person name="Kohler A."/>
            <person name="Kuo A."/>
            <person name="Nagy L.G."/>
            <person name="Floudas D."/>
            <person name="Copeland A."/>
            <person name="Barry K.W."/>
            <person name="Cichocki N."/>
            <person name="Veneault-Fourrey C."/>
            <person name="LaButti K."/>
            <person name="Lindquist E.A."/>
            <person name="Lipzen A."/>
            <person name="Lundell T."/>
            <person name="Morin E."/>
            <person name="Murat C."/>
            <person name="Riley R."/>
            <person name="Ohm R."/>
            <person name="Sun H."/>
            <person name="Tunlid A."/>
            <person name="Henrissat B."/>
            <person name="Grigoriev I.V."/>
            <person name="Hibbett D.S."/>
            <person name="Martin F."/>
        </authorList>
    </citation>
    <scope>NUCLEOTIDE SEQUENCE [LARGE SCALE GENOMIC DNA]</scope>
    <source>
        <strain evidence="4 5">FD-317 M1</strain>
    </source>
</reference>
<dbReference type="Proteomes" id="UP000053593">
    <property type="component" value="Unassembled WGS sequence"/>
</dbReference>
<keyword evidence="2" id="KW-0344">Guanine-nucleotide releasing factor</keyword>
<organism evidence="4 5">
    <name type="scientific">Collybiopsis luxurians FD-317 M1</name>
    <dbReference type="NCBI Taxonomy" id="944289"/>
    <lineage>
        <taxon>Eukaryota</taxon>
        <taxon>Fungi</taxon>
        <taxon>Dikarya</taxon>
        <taxon>Basidiomycota</taxon>
        <taxon>Agaricomycotina</taxon>
        <taxon>Agaricomycetes</taxon>
        <taxon>Agaricomycetidae</taxon>
        <taxon>Agaricales</taxon>
        <taxon>Marasmiineae</taxon>
        <taxon>Omphalotaceae</taxon>
        <taxon>Collybiopsis</taxon>
        <taxon>Collybiopsis luxurians</taxon>
    </lineage>
</organism>
<dbReference type="OrthoDB" id="2272012at2759"/>
<keyword evidence="1" id="KW-0597">Phosphoprotein</keyword>
<dbReference type="InterPro" id="IPR011993">
    <property type="entry name" value="PH-like_dom_sf"/>
</dbReference>
<dbReference type="InterPro" id="IPR041675">
    <property type="entry name" value="PH_5"/>
</dbReference>
<keyword evidence="5" id="KW-1185">Reference proteome</keyword>
<sequence length="506" mass="57794">MDTDVGQEKIQIKSDANAEAIANPVAALEEQLVWDRVEKMPLGLREEGRKLLYQGCLSNKRDGKLQVFLLDHVLLFAKVVKTKPKEQVKYKVYRPPIPLELLQITTSEEAGHTVDAEEAQHAAGEVRKALGFFTRTSKTSVNPFWIKFVRLGHQQFDLTLWMSSFEQKEWLRNIHEQQRLICAQSAIFEITAVGQIPSKLKVNCATQFDDGKKMAYGTEDGVYLINSLDAKEEPLKVLALPNVTRIDILEHYQILVVQSERQVLYFPLADLDPARRLAGRKSGECCGWDVTFYTVGYCLGRTLIILVKSGKLSTTVKALQACVEKPFNEIKSFRLFKPLILFRECLIPGEVTSIGFLKTKLWMGNSRGFDILNLETLETQQALDPKDITLEFLSKKGRKPMAMYRVQNDFLLCYNDLAVYVDKMGRRSRRDFMIHWEVFDPSFVEVWDIDAGRLVQVIQISKVRLLFSRNLVPIRDTPANTEESLQNFGMFISSDSSIFSLHRASL</sequence>
<gene>
    <name evidence="4" type="ORF">GYMLUDRAFT_979444</name>
</gene>
<protein>
    <recommendedName>
        <fullName evidence="3">CNH domain-containing protein</fullName>
    </recommendedName>
</protein>
<feature type="domain" description="CNH" evidence="3">
    <location>
        <begin position="199"/>
        <end position="498"/>
    </location>
</feature>
<accession>A0A0D0BR80</accession>
<dbReference type="AlphaFoldDB" id="A0A0D0BR80"/>
<dbReference type="Gene3D" id="2.30.29.30">
    <property type="entry name" value="Pleckstrin-homology domain (PH domain)/Phosphotyrosine-binding domain (PTB)"/>
    <property type="match status" value="1"/>
</dbReference>
<dbReference type="Pfam" id="PF00780">
    <property type="entry name" value="CNH"/>
    <property type="match status" value="1"/>
</dbReference>
<dbReference type="PANTHER" id="PTHR46572:SF2">
    <property type="entry name" value="RHO1 GDP-GTP EXCHANGE PROTEIN 1-RELATED"/>
    <property type="match status" value="1"/>
</dbReference>
<dbReference type="PANTHER" id="PTHR46572">
    <property type="entry name" value="RHO1 GDP-GTP EXCHANGE PROTEIN 1-RELATED"/>
    <property type="match status" value="1"/>
</dbReference>
<evidence type="ECO:0000313" key="4">
    <source>
        <dbReference type="EMBL" id="KIK52149.1"/>
    </source>
</evidence>
<evidence type="ECO:0000256" key="1">
    <source>
        <dbReference type="ARBA" id="ARBA00022553"/>
    </source>
</evidence>
<evidence type="ECO:0000256" key="2">
    <source>
        <dbReference type="ARBA" id="ARBA00022658"/>
    </source>
</evidence>
<dbReference type="SUPFAM" id="SSF50729">
    <property type="entry name" value="PH domain-like"/>
    <property type="match status" value="1"/>
</dbReference>
<proteinExistence type="predicted"/>
<dbReference type="HOGENOM" id="CLU_520842_0_0_1"/>
<dbReference type="SMART" id="SM00036">
    <property type="entry name" value="CNH"/>
    <property type="match status" value="1"/>
</dbReference>
<dbReference type="GO" id="GO:0005085">
    <property type="term" value="F:guanyl-nucleotide exchange factor activity"/>
    <property type="evidence" value="ECO:0007669"/>
    <property type="project" value="UniProtKB-KW"/>
</dbReference>
<dbReference type="InterPro" id="IPR001180">
    <property type="entry name" value="CNH_dom"/>
</dbReference>
<evidence type="ECO:0000259" key="3">
    <source>
        <dbReference type="PROSITE" id="PS50219"/>
    </source>
</evidence>
<evidence type="ECO:0000313" key="5">
    <source>
        <dbReference type="Proteomes" id="UP000053593"/>
    </source>
</evidence>
<dbReference type="InterPro" id="IPR052233">
    <property type="entry name" value="Rho-type_GEFs"/>
</dbReference>